<name>A0ABQ0ITU7_GLUTH</name>
<sequence length="41" mass="4548">MRLLSAVLSENGKPCAVIEKDDAARLDRFCCGYRRILLHGG</sequence>
<accession>A0ABQ0ITU7</accession>
<proteinExistence type="predicted"/>
<evidence type="ECO:0000313" key="2">
    <source>
        <dbReference type="Proteomes" id="UP000018209"/>
    </source>
</evidence>
<comment type="caution">
    <text evidence="1">The sequence shown here is derived from an EMBL/GenBank/DDBJ whole genome shotgun (WGS) entry which is preliminary data.</text>
</comment>
<reference evidence="1 2" key="1">
    <citation type="submission" date="2013-08" db="EMBL/GenBank/DDBJ databases">
        <title>Gluconobacter thailandicus NBRC 3257 whole genome sequence.</title>
        <authorList>
            <person name="Matsutani M."/>
            <person name="Yakushi T."/>
            <person name="Matsushita K."/>
        </authorList>
    </citation>
    <scope>NUCLEOTIDE SEQUENCE [LARGE SCALE GENOMIC DNA]</scope>
    <source>
        <strain evidence="1 2">NBRC 3257</strain>
    </source>
</reference>
<keyword evidence="2" id="KW-1185">Reference proteome</keyword>
<dbReference type="Proteomes" id="UP000018209">
    <property type="component" value="Unassembled WGS sequence"/>
</dbReference>
<evidence type="ECO:0008006" key="3">
    <source>
        <dbReference type="Google" id="ProtNLM"/>
    </source>
</evidence>
<gene>
    <name evidence="1" type="ORF">NBRC3257_0638</name>
</gene>
<dbReference type="EMBL" id="BASM01000009">
    <property type="protein sequence ID" value="GAD25639.1"/>
    <property type="molecule type" value="Genomic_DNA"/>
</dbReference>
<organism evidence="1 2">
    <name type="scientific">Gluconobacter thailandicus NBRC 3257</name>
    <dbReference type="NCBI Taxonomy" id="1381097"/>
    <lineage>
        <taxon>Bacteria</taxon>
        <taxon>Pseudomonadati</taxon>
        <taxon>Pseudomonadota</taxon>
        <taxon>Alphaproteobacteria</taxon>
        <taxon>Acetobacterales</taxon>
        <taxon>Acetobacteraceae</taxon>
        <taxon>Gluconobacter</taxon>
    </lineage>
</organism>
<protein>
    <recommendedName>
        <fullName evidence="3">Transposase</fullName>
    </recommendedName>
</protein>
<evidence type="ECO:0000313" key="1">
    <source>
        <dbReference type="EMBL" id="GAD25639.1"/>
    </source>
</evidence>